<keyword evidence="8" id="KW-1185">Reference proteome</keyword>
<feature type="domain" description="Translocation and assembly module TamB C-terminal" evidence="6">
    <location>
        <begin position="1718"/>
        <end position="2097"/>
    </location>
</feature>
<keyword evidence="2 5" id="KW-0812">Transmembrane</keyword>
<dbReference type="PANTHER" id="PTHR34457:SF3">
    <property type="entry name" value="PROTEIN TIC236, CHLOROPLASTIC"/>
    <property type="match status" value="1"/>
</dbReference>
<keyword evidence="3 5" id="KW-1133">Transmembrane helix</keyword>
<proteinExistence type="predicted"/>
<evidence type="ECO:0000259" key="6">
    <source>
        <dbReference type="Pfam" id="PF04357"/>
    </source>
</evidence>
<sequence>MTKFSSTKKCSKSKNPKRLWLLVLSRCGLAVGGLLLVGIPIGLWRLQSFIQQDLAPLVEKNLANIIDRPLELGEVKSFSLSGVKFGASAIPATAADPDKVKADAIEVGFDPLQLLFNKRLKLDVTLVNPIGYVEEDNQGRWITTKILLPDEPGPIDIEVNKVQLRNGNVSLKPFVENKEVDSPKVVFDKLDGYAKFIDNYQVVRFEVGGQPGRVGNVSVKGKVNLKNKAGNLQLQTEDLLTSEVTPLVKLPVKLTGGKINGDLQVKLPGGEKQQPLLYGNARVEGLNFQVARMPKPLVNSQGNLRIDGRKLILNDVVTSYGKIPLSGGGTIDFNKGYNLTARVNAVSVNDTFKTLEIQSPLPVGGVVKGDLSMTGAITKPVISGIVTTIKPGIVDKVKVKTASAKFDFVTADSTVNFSNIRGTAAVGGEVRGGGKILIGDDNIGRKTQVNFNFRTGNAPGDSLARVYDIPTASFEVGTVAATATLSGTPENLRTLVKFNAPQATYPAKGEVIVNRDRSLSLRDVALAVAGGTALATGSWNQQRWQAVANTKGIKINQFVSKEQLEKINLDSANFNGKVIVSGTSTPFKVAQIQTENANIGVGGGTIAVNSVKFDEQKFSADLVASRVQVGKLFKDSSLPINGPLSGRFQVSGSTDNFDTKNLRIQGDASLAAAGGKITANNIKVKDGVYLARVRASNVRLQQLSEQIPKSFKGKLSGDFDVAGSLDSFTPESIVATGKGEIKTAGGKITASNIQVKNGIYLGQVGVNNVRVRDLSEQVPKSFTGRLTGKFNLAGSLDSFAPEDLIVSGQANLNTSVGKISARDIEFAKGQYRAKVGVNNIDVRQLSPQIPQSFPGKLTGTFNIAGSTKSVEDLTVSGNASINAAGGKILASDIAVFNGRYQAKVATNNLLVRQLSPKIPQAFPGRLTGKFNVAGSVNSFEDIDLSGNASINTGNGKITASNILVNSGKYRAVVDVNQLRLRELAPQLPEILAGGLTGRFDIAGSVNSVENVNLSGNAAINAAGGKITASNISVNNGRYQAVVNTAGVYLNKLNQRLKGKFASNLRVAGNLRNPSLADIRANGQVQFSQGIPGFEKPINAVIAWTGNKLRIEKAAAPGLNISGDIFANAKGAGIPQITQLDLNVQASNFDLQQLPVEVSNTVNVAGQVDFNGKISGKLPLPNVVGKLALKNFVVNNVAFEPLLAGNVKSEQGKGLQLNIAGKQDKIAINLNNKNQPLSFVVKRGAALASGQSQGDILALNIKAFPLQLLKLPLPVNRYLGSGKIGGEFTGNLRLNQKTFATASGNMVVQNPEFGRLKGDKLIANFNYNGKKLRIIKGEFFKGESSYIAAGTVTQTDAAPQVKGKLSIKKGKIQDILTALQIYELEDIQRGLEEPTYSKASELETVEVGIPNGDLITQLRRFSEIQALLEKQKQQRRDASAFPELGNLKGTFNAEVSVDTNKNKEITSQFDIEGENFTWGTEEDPERYEAKKVIARGGFENGIVRFTPLRIESTNRLASFSGAVGGDEQFGNLQVKNFPLEILSSFVNLPIGLTGNLSGKAAIAGSIENPLTKGELRVTDGTLNQKGIKSAAASFSYSNGRLNFASNVLVNDAEPVDINGSIPYKLPFASVNPESNQISLDVNVKNEGLAVLNLLNNQVQFEKGEGEVKLTVRGTLLLPEVNGIAIVNNAVFSAQALPEKLTNVTGQVDFDFDTIKVGNLQGNFSKGKVIAKGQIPIYNDESIKINNPLSVTLDKLAINLKGLYQGGVGGKILIKGAALSPVISGNINLENGLVSLPEGEAENTIGSRNKNKLVQLNKQINQEENTRGRFDNLNLTLGEKIKIERPPIISMQASGDLIVDGTFRNPIPVGKLKLKKGGVNLFTTQFNLDRGEENTATFIKNQPRDPVLDISLFAKVLDVIQSSDFNRPNATGLAALETVRVEATVKGSASKIDNNLELKSSPARSETEIVALLGGGFDGKGRGSSGVGLLNIAGSAVLGNLQSTFNEIGTAFGLDELRIFPTIISDNPDAGKSSSSIELAAEAGVDITDKISVSALKILTADDPFQFGINYRLEDKIRLRGSTNFDDDNRAVIEYQKRF</sequence>
<dbReference type="Proteomes" id="UP000218418">
    <property type="component" value="Chromosome"/>
</dbReference>
<accession>A0A1Z4LLN3</accession>
<gene>
    <name evidence="7" type="ORF">NIES267_14860</name>
</gene>
<name>A0A1Z4LLN3_9CYAN</name>
<dbReference type="EMBL" id="AP018227">
    <property type="protein sequence ID" value="BAY82008.1"/>
    <property type="molecule type" value="Genomic_DNA"/>
</dbReference>
<protein>
    <recommendedName>
        <fullName evidence="6">Translocation and assembly module TamB C-terminal domain-containing protein</fullName>
    </recommendedName>
</protein>
<evidence type="ECO:0000313" key="8">
    <source>
        <dbReference type="Proteomes" id="UP000218418"/>
    </source>
</evidence>
<dbReference type="PANTHER" id="PTHR34457">
    <property type="entry name" value="EMBRYO DEFECTIVE 2410"/>
    <property type="match status" value="1"/>
</dbReference>
<evidence type="ECO:0000256" key="4">
    <source>
        <dbReference type="ARBA" id="ARBA00023136"/>
    </source>
</evidence>
<reference evidence="7 8" key="1">
    <citation type="submission" date="2017-06" db="EMBL/GenBank/DDBJ databases">
        <title>Genome sequencing of cyanobaciteial culture collection at National Institute for Environmental Studies (NIES).</title>
        <authorList>
            <person name="Hirose Y."/>
            <person name="Shimura Y."/>
            <person name="Fujisawa T."/>
            <person name="Nakamura Y."/>
            <person name="Kawachi M."/>
        </authorList>
    </citation>
    <scope>NUCLEOTIDE SEQUENCE [LARGE SCALE GENOMIC DNA]</scope>
    <source>
        <strain evidence="7 8">NIES-267</strain>
    </source>
</reference>
<evidence type="ECO:0000256" key="3">
    <source>
        <dbReference type="ARBA" id="ARBA00022989"/>
    </source>
</evidence>
<keyword evidence="4 5" id="KW-0472">Membrane</keyword>
<comment type="subcellular location">
    <subcellularLocation>
        <location evidence="1">Membrane</location>
        <topology evidence="1">Single-pass membrane protein</topology>
    </subcellularLocation>
</comment>
<evidence type="ECO:0000256" key="5">
    <source>
        <dbReference type="SAM" id="Phobius"/>
    </source>
</evidence>
<evidence type="ECO:0000256" key="2">
    <source>
        <dbReference type="ARBA" id="ARBA00022692"/>
    </source>
</evidence>
<dbReference type="GO" id="GO:0009306">
    <property type="term" value="P:protein secretion"/>
    <property type="evidence" value="ECO:0007669"/>
    <property type="project" value="InterPro"/>
</dbReference>
<dbReference type="OrthoDB" id="536281at2"/>
<feature type="transmembrane region" description="Helical" evidence="5">
    <location>
        <begin position="20"/>
        <end position="44"/>
    </location>
</feature>
<dbReference type="Pfam" id="PF04357">
    <property type="entry name" value="TamB"/>
    <property type="match status" value="1"/>
</dbReference>
<dbReference type="GO" id="GO:0005886">
    <property type="term" value="C:plasma membrane"/>
    <property type="evidence" value="ECO:0007669"/>
    <property type="project" value="InterPro"/>
</dbReference>
<evidence type="ECO:0000256" key="1">
    <source>
        <dbReference type="ARBA" id="ARBA00004167"/>
    </source>
</evidence>
<organism evidence="7 8">
    <name type="scientific">Calothrix parasitica NIES-267</name>
    <dbReference type="NCBI Taxonomy" id="1973488"/>
    <lineage>
        <taxon>Bacteria</taxon>
        <taxon>Bacillati</taxon>
        <taxon>Cyanobacteriota</taxon>
        <taxon>Cyanophyceae</taxon>
        <taxon>Nostocales</taxon>
        <taxon>Calotrichaceae</taxon>
        <taxon>Calothrix</taxon>
    </lineage>
</organism>
<dbReference type="InterPro" id="IPR053022">
    <property type="entry name" value="Chloroplast_translocon_comp"/>
</dbReference>
<dbReference type="InterPro" id="IPR007452">
    <property type="entry name" value="TamB_C"/>
</dbReference>
<evidence type="ECO:0000313" key="7">
    <source>
        <dbReference type="EMBL" id="BAY82008.1"/>
    </source>
</evidence>